<dbReference type="Gene3D" id="2.40.10.10">
    <property type="entry name" value="Trypsin-like serine proteases"/>
    <property type="match status" value="2"/>
</dbReference>
<dbReference type="SUPFAM" id="SSF50494">
    <property type="entry name" value="Trypsin-like serine proteases"/>
    <property type="match status" value="1"/>
</dbReference>
<comment type="similarity">
    <text evidence="1">Belongs to the peptidase S1 family. Snake venom subfamily.</text>
</comment>
<dbReference type="SMART" id="SM00020">
    <property type="entry name" value="Tryp_SPc"/>
    <property type="match status" value="1"/>
</dbReference>
<dbReference type="PROSITE" id="PS00135">
    <property type="entry name" value="TRYPSIN_SER"/>
    <property type="match status" value="1"/>
</dbReference>
<dbReference type="InterPro" id="IPR018114">
    <property type="entry name" value="TRYPSIN_HIS"/>
</dbReference>
<dbReference type="AlphaFoldDB" id="G3U5U5"/>
<keyword evidence="10" id="KW-1185">Reference proteome</keyword>
<dbReference type="GO" id="GO:0030141">
    <property type="term" value="C:secretory granule"/>
    <property type="evidence" value="ECO:0007669"/>
    <property type="project" value="TreeGrafter"/>
</dbReference>
<dbReference type="PROSITE" id="PS50240">
    <property type="entry name" value="TRYPSIN_DOM"/>
    <property type="match status" value="1"/>
</dbReference>
<proteinExistence type="inferred from homology"/>
<dbReference type="InterPro" id="IPR009003">
    <property type="entry name" value="Peptidase_S1_PA"/>
</dbReference>
<reference evidence="9" key="2">
    <citation type="submission" date="2025-08" db="UniProtKB">
        <authorList>
            <consortium name="Ensembl"/>
        </authorList>
    </citation>
    <scope>IDENTIFICATION</scope>
    <source>
        <strain evidence="9">Isolate ISIS603380</strain>
    </source>
</reference>
<dbReference type="GO" id="GO:0004252">
    <property type="term" value="F:serine-type endopeptidase activity"/>
    <property type="evidence" value="ECO:0007669"/>
    <property type="project" value="InterPro"/>
</dbReference>
<dbReference type="FunFam" id="2.40.10.10:FF:000010">
    <property type="entry name" value="Kallikrein related peptidase 11"/>
    <property type="match status" value="1"/>
</dbReference>
<evidence type="ECO:0000256" key="6">
    <source>
        <dbReference type="RuleBase" id="RU363034"/>
    </source>
</evidence>
<evidence type="ECO:0000256" key="3">
    <source>
        <dbReference type="ARBA" id="ARBA00022801"/>
    </source>
</evidence>
<organism evidence="9 10">
    <name type="scientific">Loxodonta africana</name>
    <name type="common">African elephant</name>
    <dbReference type="NCBI Taxonomy" id="9785"/>
    <lineage>
        <taxon>Eukaryota</taxon>
        <taxon>Metazoa</taxon>
        <taxon>Chordata</taxon>
        <taxon>Craniata</taxon>
        <taxon>Vertebrata</taxon>
        <taxon>Euteleostomi</taxon>
        <taxon>Mammalia</taxon>
        <taxon>Eutheria</taxon>
        <taxon>Afrotheria</taxon>
        <taxon>Proboscidea</taxon>
        <taxon>Elephantidae</taxon>
        <taxon>Loxodonta</taxon>
    </lineage>
</organism>
<reference evidence="9 10" key="1">
    <citation type="submission" date="2009-06" db="EMBL/GenBank/DDBJ databases">
        <title>The Genome Sequence of Loxodonta africana (African elephant).</title>
        <authorList>
            <person name="Di Palma F."/>
            <person name="Heiman D."/>
            <person name="Young S."/>
            <person name="Johnson J."/>
            <person name="Lander E.S."/>
            <person name="Lindblad-Toh K."/>
        </authorList>
    </citation>
    <scope>NUCLEOTIDE SEQUENCE [LARGE SCALE GENOMIC DNA]</scope>
    <source>
        <strain evidence="9 10">Isolate ISIS603380</strain>
    </source>
</reference>
<keyword evidence="7" id="KW-0732">Signal</keyword>
<dbReference type="PANTHER" id="PTHR24271:SF59">
    <property type="entry name" value="KALLIKREIN-5"/>
    <property type="match status" value="1"/>
</dbReference>
<name>G3U5U5_LOXAF</name>
<dbReference type="OMA" id="XIFRIFL"/>
<evidence type="ECO:0000256" key="7">
    <source>
        <dbReference type="SAM" id="SignalP"/>
    </source>
</evidence>
<dbReference type="InterPro" id="IPR001254">
    <property type="entry name" value="Trypsin_dom"/>
</dbReference>
<dbReference type="PROSITE" id="PS00134">
    <property type="entry name" value="TRYPSIN_HIS"/>
    <property type="match status" value="1"/>
</dbReference>
<reference evidence="9" key="3">
    <citation type="submission" date="2025-09" db="UniProtKB">
        <authorList>
            <consortium name="Ensembl"/>
        </authorList>
    </citation>
    <scope>IDENTIFICATION</scope>
    <source>
        <strain evidence="9">Isolate ISIS603380</strain>
    </source>
</reference>
<keyword evidence="4 6" id="KW-0720">Serine protease</keyword>
<dbReference type="InterPro" id="IPR001314">
    <property type="entry name" value="Peptidase_S1A"/>
</dbReference>
<keyword evidence="3 6" id="KW-0378">Hydrolase</keyword>
<evidence type="ECO:0000256" key="4">
    <source>
        <dbReference type="ARBA" id="ARBA00022825"/>
    </source>
</evidence>
<gene>
    <name evidence="9" type="primary">KLK11</name>
</gene>
<evidence type="ECO:0000256" key="5">
    <source>
        <dbReference type="ARBA" id="ARBA00023157"/>
    </source>
</evidence>
<dbReference type="MEROPS" id="S01.236"/>
<keyword evidence="2 6" id="KW-0645">Protease</keyword>
<dbReference type="FunFam" id="2.40.10.10:FF:000021">
    <property type="entry name" value="Kallikrein 1"/>
    <property type="match status" value="1"/>
</dbReference>
<dbReference type="InterPro" id="IPR033116">
    <property type="entry name" value="TRYPSIN_SER"/>
</dbReference>
<dbReference type="GO" id="GO:0006508">
    <property type="term" value="P:proteolysis"/>
    <property type="evidence" value="ECO:0007669"/>
    <property type="project" value="UniProtKB-KW"/>
</dbReference>
<evidence type="ECO:0000313" key="9">
    <source>
        <dbReference type="Ensembl" id="ENSLAFP00000023203.1"/>
    </source>
</evidence>
<evidence type="ECO:0000259" key="8">
    <source>
        <dbReference type="PROSITE" id="PS50240"/>
    </source>
</evidence>
<accession>G3U5U5</accession>
<dbReference type="GeneTree" id="ENSGT01020000230389"/>
<protein>
    <submittedName>
        <fullName evidence="9">Kallikrein-8-like</fullName>
    </submittedName>
</protein>
<evidence type="ECO:0000256" key="2">
    <source>
        <dbReference type="ARBA" id="ARBA00022670"/>
    </source>
</evidence>
<evidence type="ECO:0000256" key="1">
    <source>
        <dbReference type="ARBA" id="ARBA00009228"/>
    </source>
</evidence>
<dbReference type="Proteomes" id="UP000007646">
    <property type="component" value="Unassembled WGS sequence"/>
</dbReference>
<feature type="signal peptide" evidence="7">
    <location>
        <begin position="1"/>
        <end position="21"/>
    </location>
</feature>
<dbReference type="Pfam" id="PF00089">
    <property type="entry name" value="Trypsin"/>
    <property type="match status" value="1"/>
</dbReference>
<evidence type="ECO:0000313" key="10">
    <source>
        <dbReference type="Proteomes" id="UP000007646"/>
    </source>
</evidence>
<dbReference type="Ensembl" id="ENSLAFT00000033536.1">
    <property type="protein sequence ID" value="ENSLAFP00000023203.1"/>
    <property type="gene ID" value="ENSLAFG00000007611.3"/>
</dbReference>
<keyword evidence="5" id="KW-1015">Disulfide bond</keyword>
<dbReference type="CDD" id="cd00190">
    <property type="entry name" value="Tryp_SPc"/>
    <property type="match status" value="1"/>
</dbReference>
<dbReference type="PANTHER" id="PTHR24271">
    <property type="entry name" value="KALLIKREIN-RELATED"/>
    <property type="match status" value="1"/>
</dbReference>
<feature type="chain" id="PRO_5003456099" evidence="7">
    <location>
        <begin position="22"/>
        <end position="247"/>
    </location>
</feature>
<dbReference type="InterPro" id="IPR043504">
    <property type="entry name" value="Peptidase_S1_PA_chymotrypsin"/>
</dbReference>
<feature type="domain" description="Peptidase S1" evidence="8">
    <location>
        <begin position="26"/>
        <end position="247"/>
    </location>
</feature>
<sequence length="247" mass="26847">RMFFLLTALQILAIAIGHLRAQETKVLGGEECEPHSQPWQAGLFQGIHLLCGGVLIHGNWVITAAHCKKLNLQVFLGKHNLHQTESSQEQISVVQTVTHPGYTNATHDQDIMLLRLAQPADLSDLIRPINISSHCPSAGTTCMVSGWGTTSSPQVKFPKALQCLNITVLSDERCRKAYPGQIDRTMFCAGDKGGRDSCQGDSGGPVVCNGMLQGLVSWGDFPCGKPSKPGVYTNLCQFTKWIHGTIK</sequence>
<dbReference type="PRINTS" id="PR00722">
    <property type="entry name" value="CHYMOTRYPSIN"/>
</dbReference>